<dbReference type="GO" id="GO:0033818">
    <property type="term" value="F:beta-ketoacyl-acyl-carrier-protein synthase III activity"/>
    <property type="evidence" value="ECO:0007669"/>
    <property type="project" value="UniProtKB-UniRule"/>
</dbReference>
<dbReference type="PANTHER" id="PTHR34069">
    <property type="entry name" value="3-OXOACYL-[ACYL-CARRIER-PROTEIN] SYNTHASE 3"/>
    <property type="match status" value="1"/>
</dbReference>
<keyword evidence="8 14" id="KW-0275">Fatty acid biosynthesis</keyword>
<dbReference type="HAMAP" id="MF_01815">
    <property type="entry name" value="FabH"/>
    <property type="match status" value="1"/>
</dbReference>
<feature type="region of interest" description="ACP-binding" evidence="14">
    <location>
        <begin position="255"/>
        <end position="259"/>
    </location>
</feature>
<keyword evidence="9 14" id="KW-0012">Acyltransferase</keyword>
<dbReference type="FunCoup" id="A0A212RCY3">
    <property type="interactions" value="406"/>
</dbReference>
<dbReference type="NCBIfam" id="TIGR00747">
    <property type="entry name" value="fabH"/>
    <property type="match status" value="1"/>
</dbReference>
<dbReference type="Pfam" id="PF08545">
    <property type="entry name" value="ACP_syn_III"/>
    <property type="match status" value="1"/>
</dbReference>
<evidence type="ECO:0000256" key="12">
    <source>
        <dbReference type="ARBA" id="ARBA00052467"/>
    </source>
</evidence>
<evidence type="ECO:0000256" key="3">
    <source>
        <dbReference type="ARBA" id="ARBA00022490"/>
    </source>
</evidence>
<keyword evidence="5 14" id="KW-0808">Transferase</keyword>
<organism evidence="17 18">
    <name type="scientific">Thermoflexus hugenholtzii JAD2</name>
    <dbReference type="NCBI Taxonomy" id="877466"/>
    <lineage>
        <taxon>Bacteria</taxon>
        <taxon>Bacillati</taxon>
        <taxon>Chloroflexota</taxon>
        <taxon>Thermoflexia</taxon>
        <taxon>Thermoflexales</taxon>
        <taxon>Thermoflexaceae</taxon>
        <taxon>Thermoflexus</taxon>
    </lineage>
</organism>
<dbReference type="InterPro" id="IPR016039">
    <property type="entry name" value="Thiolase-like"/>
</dbReference>
<reference evidence="18" key="1">
    <citation type="submission" date="2017-06" db="EMBL/GenBank/DDBJ databases">
        <authorList>
            <person name="Varghese N."/>
            <person name="Submissions S."/>
        </authorList>
    </citation>
    <scope>NUCLEOTIDE SEQUENCE [LARGE SCALE GENOMIC DNA]</scope>
    <source>
        <strain evidence="18">JAD2</strain>
    </source>
</reference>
<evidence type="ECO:0000256" key="13">
    <source>
        <dbReference type="ARBA" id="ARBA00052985"/>
    </source>
</evidence>
<feature type="domain" description="Beta-ketoacyl-[acyl-carrier-protein] synthase III N-terminal" evidence="16">
    <location>
        <begin position="108"/>
        <end position="186"/>
    </location>
</feature>
<evidence type="ECO:0000256" key="6">
    <source>
        <dbReference type="ARBA" id="ARBA00022832"/>
    </source>
</evidence>
<dbReference type="Gene3D" id="3.40.47.10">
    <property type="match status" value="1"/>
</dbReference>
<evidence type="ECO:0000256" key="5">
    <source>
        <dbReference type="ARBA" id="ARBA00022679"/>
    </source>
</evidence>
<dbReference type="FunFam" id="3.40.47.10:FF:000004">
    <property type="entry name" value="3-oxoacyl-[acyl-carrier-protein] synthase 3"/>
    <property type="match status" value="1"/>
</dbReference>
<feature type="active site" evidence="14">
    <location>
        <position position="284"/>
    </location>
</feature>
<accession>A0A212RCY3</accession>
<comment type="catalytic activity">
    <reaction evidence="10">
        <text>malonyl-[ACP] + acetyl-CoA + H(+) = 3-oxobutanoyl-[ACP] + CO2 + CoA</text>
        <dbReference type="Rhea" id="RHEA:12080"/>
        <dbReference type="Rhea" id="RHEA-COMP:9623"/>
        <dbReference type="Rhea" id="RHEA-COMP:9625"/>
        <dbReference type="ChEBI" id="CHEBI:15378"/>
        <dbReference type="ChEBI" id="CHEBI:16526"/>
        <dbReference type="ChEBI" id="CHEBI:57287"/>
        <dbReference type="ChEBI" id="CHEBI:57288"/>
        <dbReference type="ChEBI" id="CHEBI:78449"/>
        <dbReference type="ChEBI" id="CHEBI:78450"/>
        <dbReference type="EC" id="2.3.1.180"/>
    </reaction>
    <physiologicalReaction direction="left-to-right" evidence="10">
        <dbReference type="Rhea" id="RHEA:12081"/>
    </physiologicalReaction>
</comment>
<comment type="similarity">
    <text evidence="2 14">Belongs to the thiolase-like superfamily. FabH family.</text>
</comment>
<comment type="catalytic activity">
    <reaction evidence="12">
        <text>2-methylpropanoyl-CoA + malonyl-[ACP] + H(+) = 4-methyl-3-oxopentanoyl-[ACP] + CO2 + CoA</text>
        <dbReference type="Rhea" id="RHEA:42268"/>
        <dbReference type="Rhea" id="RHEA-COMP:9623"/>
        <dbReference type="Rhea" id="RHEA-COMP:9940"/>
        <dbReference type="ChEBI" id="CHEBI:15378"/>
        <dbReference type="ChEBI" id="CHEBI:16526"/>
        <dbReference type="ChEBI" id="CHEBI:57287"/>
        <dbReference type="ChEBI" id="CHEBI:57338"/>
        <dbReference type="ChEBI" id="CHEBI:78449"/>
        <dbReference type="ChEBI" id="CHEBI:78820"/>
        <dbReference type="EC" id="2.3.1.300"/>
    </reaction>
    <physiologicalReaction direction="left-to-right" evidence="12">
        <dbReference type="Rhea" id="RHEA:42269"/>
    </physiologicalReaction>
</comment>
<dbReference type="GO" id="GO:0004315">
    <property type="term" value="F:3-oxoacyl-[acyl-carrier-protein] synthase activity"/>
    <property type="evidence" value="ECO:0007669"/>
    <property type="project" value="InterPro"/>
</dbReference>
<keyword evidence="6 14" id="KW-0276">Fatty acid metabolism</keyword>
<evidence type="ECO:0000256" key="10">
    <source>
        <dbReference type="ARBA" id="ARBA00051096"/>
    </source>
</evidence>
<dbReference type="OrthoDB" id="9815506at2"/>
<comment type="function">
    <text evidence="14">Catalyzes the condensation reaction of fatty acid synthesis by the addition to an acyl acceptor of two carbons from malonyl-ACP. Catalyzes the first condensation reaction which initiates fatty acid synthesis and may therefore play a role in governing the total rate of fatty acid production. Possesses both acetoacetyl-ACP synthase and acetyl transacylase activities. Its substrate specificity determines the biosynthesis of branched-chain and/or straight-chain of fatty acids.</text>
</comment>
<gene>
    <name evidence="14" type="primary">fabH</name>
    <name evidence="17" type="ORF">SAMN02746019_00011490</name>
</gene>
<dbReference type="PANTHER" id="PTHR34069:SF2">
    <property type="entry name" value="BETA-KETOACYL-[ACYL-CARRIER-PROTEIN] SYNTHASE III"/>
    <property type="match status" value="1"/>
</dbReference>
<feature type="domain" description="Beta-ketoacyl-[acyl-carrier-protein] synthase III C-terminal" evidence="15">
    <location>
        <begin position="239"/>
        <end position="327"/>
    </location>
</feature>
<dbReference type="Proteomes" id="UP000197025">
    <property type="component" value="Unassembled WGS sequence"/>
</dbReference>
<evidence type="ECO:0000256" key="8">
    <source>
        <dbReference type="ARBA" id="ARBA00023160"/>
    </source>
</evidence>
<protein>
    <recommendedName>
        <fullName evidence="14">Beta-ketoacyl-[acyl-carrier-protein] synthase III</fullName>
        <shortName evidence="14">Beta-ketoacyl-ACP synthase III</shortName>
        <shortName evidence="14">KAS III</shortName>
        <ecNumber evidence="14">2.3.1.180</ecNumber>
    </recommendedName>
    <alternativeName>
        <fullName evidence="14">3-oxoacyl-[acyl-carrier-protein] synthase 3</fullName>
    </alternativeName>
    <alternativeName>
        <fullName evidence="14">3-oxoacyl-[acyl-carrier-protein] synthase III</fullName>
    </alternativeName>
</protein>
<dbReference type="EC" id="2.3.1.180" evidence="14"/>
<dbReference type="GO" id="GO:0005737">
    <property type="term" value="C:cytoplasm"/>
    <property type="evidence" value="ECO:0007669"/>
    <property type="project" value="UniProtKB-SubCell"/>
</dbReference>
<proteinExistence type="inferred from homology"/>
<dbReference type="SUPFAM" id="SSF53901">
    <property type="entry name" value="Thiolase-like"/>
    <property type="match status" value="1"/>
</dbReference>
<dbReference type="Pfam" id="PF08541">
    <property type="entry name" value="ACP_syn_III_C"/>
    <property type="match status" value="1"/>
</dbReference>
<keyword evidence="18" id="KW-1185">Reference proteome</keyword>
<comment type="pathway">
    <text evidence="1 14">Lipid metabolism; fatty acid biosynthesis.</text>
</comment>
<feature type="active site" evidence="14">
    <location>
        <position position="114"/>
    </location>
</feature>
<comment type="catalytic activity">
    <reaction evidence="11">
        <text>(2S)-2-methylbutanoyl-CoA + malonyl-[ACP] + H(+) = (4S)-4-methyl-3-oxohexanoyl-[ACP] + CO2 + CoA</text>
        <dbReference type="Rhea" id="RHEA:42276"/>
        <dbReference type="Rhea" id="RHEA-COMP:9623"/>
        <dbReference type="Rhea" id="RHEA-COMP:17148"/>
        <dbReference type="ChEBI" id="CHEBI:15378"/>
        <dbReference type="ChEBI" id="CHEBI:16526"/>
        <dbReference type="ChEBI" id="CHEBI:57287"/>
        <dbReference type="ChEBI" id="CHEBI:78449"/>
        <dbReference type="ChEBI" id="CHEBI:88166"/>
        <dbReference type="ChEBI" id="CHEBI:167462"/>
        <dbReference type="EC" id="2.3.1.300"/>
    </reaction>
    <physiologicalReaction direction="left-to-right" evidence="11">
        <dbReference type="Rhea" id="RHEA:42277"/>
    </physiologicalReaction>
</comment>
<evidence type="ECO:0000256" key="1">
    <source>
        <dbReference type="ARBA" id="ARBA00005194"/>
    </source>
</evidence>
<comment type="subunit">
    <text evidence="14">Homodimer.</text>
</comment>
<dbReference type="GO" id="GO:0044550">
    <property type="term" value="P:secondary metabolite biosynthetic process"/>
    <property type="evidence" value="ECO:0007669"/>
    <property type="project" value="TreeGrafter"/>
</dbReference>
<sequence>MARYAHIVGWGMAVPQRVVTNHELAQFVDTSDEWIVTRTGIRERRVAGPQESTATLSIAAAEEALAVAGINPRDVDLILVATVTPEHLFPATACLVQDALGAPRAGAFDLLAGCSGFIYALHMAAAAIRAGTHDIALVIGAETLSRIVNWRDRNTCVLFGDGAGAVVLKGSETPGGVLASMIRADGSGGELLILPAGGSRMPISEAVVRDGCHFVRMNGREVFRFATRVMEKATREVVAQAGLRLEDVDLIIPHQANIRIIEAAAKGLGLPMDRFFVNIDRYGNTSSASIPIALCEAVQQGRLKSGDTAVMVAFGAGLTWAAAVVRWGMPLARPRPPWLERLGRITLYLPAQLHSRLMRLWRRFDAWLSRFLRQEGE</sequence>
<dbReference type="InterPro" id="IPR004655">
    <property type="entry name" value="FabH"/>
</dbReference>
<dbReference type="NCBIfam" id="NF006829">
    <property type="entry name" value="PRK09352.1"/>
    <property type="match status" value="1"/>
</dbReference>
<comment type="domain">
    <text evidence="14">The last Arg residue of the ACP-binding site is essential for the weak association between ACP/AcpP and FabH.</text>
</comment>
<keyword evidence="3 14" id="KW-0963">Cytoplasm</keyword>
<dbReference type="InParanoid" id="A0A212RCY3"/>
<evidence type="ECO:0000256" key="11">
    <source>
        <dbReference type="ARBA" id="ARBA00052407"/>
    </source>
</evidence>
<dbReference type="AlphaFoldDB" id="A0A212RCY3"/>
<dbReference type="EMBL" id="FYEK01000044">
    <property type="protein sequence ID" value="SNB70113.1"/>
    <property type="molecule type" value="Genomic_DNA"/>
</dbReference>
<comment type="catalytic activity">
    <reaction evidence="13">
        <text>3-methylbutanoyl-CoA + malonyl-[ACP] + H(+) = 5-methyl-3-oxohexanoyl-[ACP] + CO2 + CoA</text>
        <dbReference type="Rhea" id="RHEA:42272"/>
        <dbReference type="Rhea" id="RHEA-COMP:9623"/>
        <dbReference type="Rhea" id="RHEA-COMP:9941"/>
        <dbReference type="ChEBI" id="CHEBI:15378"/>
        <dbReference type="ChEBI" id="CHEBI:16526"/>
        <dbReference type="ChEBI" id="CHEBI:57287"/>
        <dbReference type="ChEBI" id="CHEBI:57345"/>
        <dbReference type="ChEBI" id="CHEBI:78449"/>
        <dbReference type="ChEBI" id="CHEBI:78822"/>
        <dbReference type="EC" id="2.3.1.300"/>
    </reaction>
    <physiologicalReaction direction="left-to-right" evidence="13">
        <dbReference type="Rhea" id="RHEA:42273"/>
    </physiologicalReaction>
</comment>
<dbReference type="GO" id="GO:0006633">
    <property type="term" value="P:fatty acid biosynthetic process"/>
    <property type="evidence" value="ECO:0007669"/>
    <property type="project" value="UniProtKB-UniRule"/>
</dbReference>
<dbReference type="InterPro" id="IPR013747">
    <property type="entry name" value="ACP_syn_III_C"/>
</dbReference>
<evidence type="ECO:0000256" key="2">
    <source>
        <dbReference type="ARBA" id="ARBA00008642"/>
    </source>
</evidence>
<comment type="subcellular location">
    <subcellularLocation>
        <location evidence="14">Cytoplasm</location>
    </subcellularLocation>
</comment>
<evidence type="ECO:0000256" key="14">
    <source>
        <dbReference type="HAMAP-Rule" id="MF_01815"/>
    </source>
</evidence>
<evidence type="ECO:0000256" key="4">
    <source>
        <dbReference type="ARBA" id="ARBA00022516"/>
    </source>
</evidence>
<feature type="active site" evidence="14">
    <location>
        <position position="254"/>
    </location>
</feature>
<dbReference type="InterPro" id="IPR013751">
    <property type="entry name" value="ACP_syn_III_N"/>
</dbReference>
<dbReference type="RefSeq" id="WP_088571812.1">
    <property type="nucleotide sequence ID" value="NZ_FYEK01000044.1"/>
</dbReference>
<dbReference type="CDD" id="cd00830">
    <property type="entry name" value="KAS_III"/>
    <property type="match status" value="1"/>
</dbReference>
<evidence type="ECO:0000313" key="17">
    <source>
        <dbReference type="EMBL" id="SNB70113.1"/>
    </source>
</evidence>
<evidence type="ECO:0000313" key="18">
    <source>
        <dbReference type="Proteomes" id="UP000197025"/>
    </source>
</evidence>
<name>A0A212RCY3_9CHLR</name>
<evidence type="ECO:0000256" key="7">
    <source>
        <dbReference type="ARBA" id="ARBA00023098"/>
    </source>
</evidence>
<evidence type="ECO:0000256" key="9">
    <source>
        <dbReference type="ARBA" id="ARBA00023315"/>
    </source>
</evidence>
<keyword evidence="14" id="KW-0511">Multifunctional enzyme</keyword>
<keyword evidence="4 14" id="KW-0444">Lipid biosynthesis</keyword>
<evidence type="ECO:0000259" key="15">
    <source>
        <dbReference type="Pfam" id="PF08541"/>
    </source>
</evidence>
<dbReference type="UniPathway" id="UPA00094"/>
<evidence type="ECO:0000259" key="16">
    <source>
        <dbReference type="Pfam" id="PF08545"/>
    </source>
</evidence>
<keyword evidence="7 14" id="KW-0443">Lipid metabolism</keyword>